<evidence type="ECO:0000313" key="2">
    <source>
        <dbReference type="EMBL" id="KAF7410317.1"/>
    </source>
</evidence>
<accession>A0A834KPE6</accession>
<gene>
    <name evidence="2" type="ORF">HZH68_004698</name>
</gene>
<evidence type="ECO:0000256" key="1">
    <source>
        <dbReference type="SAM" id="MobiDB-lite"/>
    </source>
</evidence>
<organism evidence="2 3">
    <name type="scientific">Vespula germanica</name>
    <name type="common">German yellow jacket</name>
    <name type="synonym">Paravespula germanica</name>
    <dbReference type="NCBI Taxonomy" id="30212"/>
    <lineage>
        <taxon>Eukaryota</taxon>
        <taxon>Metazoa</taxon>
        <taxon>Ecdysozoa</taxon>
        <taxon>Arthropoda</taxon>
        <taxon>Hexapoda</taxon>
        <taxon>Insecta</taxon>
        <taxon>Pterygota</taxon>
        <taxon>Neoptera</taxon>
        <taxon>Endopterygota</taxon>
        <taxon>Hymenoptera</taxon>
        <taxon>Apocrita</taxon>
        <taxon>Aculeata</taxon>
        <taxon>Vespoidea</taxon>
        <taxon>Vespidae</taxon>
        <taxon>Vespinae</taxon>
        <taxon>Vespula</taxon>
    </lineage>
</organism>
<dbReference type="AlphaFoldDB" id="A0A834KPE6"/>
<feature type="region of interest" description="Disordered" evidence="1">
    <location>
        <begin position="49"/>
        <end position="71"/>
    </location>
</feature>
<keyword evidence="3" id="KW-1185">Reference proteome</keyword>
<dbReference type="Proteomes" id="UP000617340">
    <property type="component" value="Unassembled WGS sequence"/>
</dbReference>
<reference evidence="2" key="1">
    <citation type="journal article" date="2020" name="G3 (Bethesda)">
        <title>High-Quality Assemblies for Three Invasive Social Wasps from the &lt;i&gt;Vespula&lt;/i&gt; Genus.</title>
        <authorList>
            <person name="Harrop T.W.R."/>
            <person name="Guhlin J."/>
            <person name="McLaughlin G.M."/>
            <person name="Permina E."/>
            <person name="Stockwell P."/>
            <person name="Gilligan J."/>
            <person name="Le Lec M.F."/>
            <person name="Gruber M.A.M."/>
            <person name="Quinn O."/>
            <person name="Lovegrove M."/>
            <person name="Duncan E.J."/>
            <person name="Remnant E.J."/>
            <person name="Van Eeckhoven J."/>
            <person name="Graham B."/>
            <person name="Knapp R.A."/>
            <person name="Langford K.W."/>
            <person name="Kronenberg Z."/>
            <person name="Press M.O."/>
            <person name="Eacker S.M."/>
            <person name="Wilson-Rankin E.E."/>
            <person name="Purcell J."/>
            <person name="Lester P.J."/>
            <person name="Dearden P.K."/>
        </authorList>
    </citation>
    <scope>NUCLEOTIDE SEQUENCE</scope>
    <source>
        <strain evidence="2">Linc-1</strain>
    </source>
</reference>
<proteinExistence type="predicted"/>
<comment type="caution">
    <text evidence="2">The sequence shown here is derived from an EMBL/GenBank/DDBJ whole genome shotgun (WGS) entry which is preliminary data.</text>
</comment>
<protein>
    <submittedName>
        <fullName evidence="2">Uncharacterized protein</fullName>
    </submittedName>
</protein>
<feature type="compositionally biased region" description="Gly residues" evidence="1">
    <location>
        <begin position="49"/>
        <end position="65"/>
    </location>
</feature>
<evidence type="ECO:0000313" key="3">
    <source>
        <dbReference type="Proteomes" id="UP000617340"/>
    </source>
</evidence>
<dbReference type="EMBL" id="JACSDZ010000003">
    <property type="protein sequence ID" value="KAF7410317.1"/>
    <property type="molecule type" value="Genomic_DNA"/>
</dbReference>
<name>A0A834KPE6_VESGE</name>
<sequence>MPLVAFKVQDHENSMEHLFYRTLCDSIGRNLRWEMLAIVVLVMSMVAGGSGDSGSGSSGGVGGAFGERTKI</sequence>